<comment type="caution">
    <text evidence="1">The sequence shown here is derived from an EMBL/GenBank/DDBJ whole genome shotgun (WGS) entry which is preliminary data.</text>
</comment>
<proteinExistence type="predicted"/>
<name>A0ABT5YB73_9GAMM</name>
<sequence length="72" mass="7774">MTDPNVKAKIITTLEDRGPLVVGSIAWAIKQTSHVTEGAIAELVDEGFVERHEDGHRYKLADGYTPPNGDAA</sequence>
<dbReference type="SUPFAM" id="SSF46785">
    <property type="entry name" value="Winged helix' DNA-binding domain"/>
    <property type="match status" value="1"/>
</dbReference>
<keyword evidence="2" id="KW-1185">Reference proteome</keyword>
<dbReference type="InterPro" id="IPR036390">
    <property type="entry name" value="WH_DNA-bd_sf"/>
</dbReference>
<reference evidence="1" key="1">
    <citation type="submission" date="2022-07" db="EMBL/GenBank/DDBJ databases">
        <title>Marinobacter iranensis a new bacterium isolate from a hipersaline lake in Iran.</title>
        <authorList>
            <person name="Mohammad A.M.A."/>
            <person name="Cristina S.-P."/>
            <person name="Antonio V."/>
        </authorList>
    </citation>
    <scope>NUCLEOTIDE SEQUENCE</scope>
    <source>
        <strain evidence="1">71-i</strain>
    </source>
</reference>
<accession>A0ABT5YB73</accession>
<evidence type="ECO:0008006" key="3">
    <source>
        <dbReference type="Google" id="ProtNLM"/>
    </source>
</evidence>
<organism evidence="1 2">
    <name type="scientific">Marinobacter iranensis</name>
    <dbReference type="NCBI Taxonomy" id="2962607"/>
    <lineage>
        <taxon>Bacteria</taxon>
        <taxon>Pseudomonadati</taxon>
        <taxon>Pseudomonadota</taxon>
        <taxon>Gammaproteobacteria</taxon>
        <taxon>Pseudomonadales</taxon>
        <taxon>Marinobacteraceae</taxon>
        <taxon>Marinobacter</taxon>
    </lineage>
</organism>
<protein>
    <recommendedName>
        <fullName evidence="3">MarR family transcriptional regulator</fullName>
    </recommendedName>
</protein>
<gene>
    <name evidence="1" type="ORF">NLU14_08710</name>
</gene>
<dbReference type="Proteomes" id="UP001143391">
    <property type="component" value="Unassembled WGS sequence"/>
</dbReference>
<dbReference type="RefSeq" id="WP_275705842.1">
    <property type="nucleotide sequence ID" value="NZ_JANCMW010000004.1"/>
</dbReference>
<dbReference type="EMBL" id="JANCMW010000004">
    <property type="protein sequence ID" value="MDF0750310.1"/>
    <property type="molecule type" value="Genomic_DNA"/>
</dbReference>
<evidence type="ECO:0000313" key="1">
    <source>
        <dbReference type="EMBL" id="MDF0750310.1"/>
    </source>
</evidence>
<evidence type="ECO:0000313" key="2">
    <source>
        <dbReference type="Proteomes" id="UP001143391"/>
    </source>
</evidence>